<keyword evidence="4" id="KW-0949">S-adenosyl-L-methionine</keyword>
<comment type="catalytic activity">
    <reaction evidence="5">
        <text>a 2'-deoxyadenosine in DNA + S-adenosyl-L-methionine = an N(6)-methyl-2'-deoxyadenosine in DNA + S-adenosyl-L-homocysteine + H(+)</text>
        <dbReference type="Rhea" id="RHEA:15197"/>
        <dbReference type="Rhea" id="RHEA-COMP:12418"/>
        <dbReference type="Rhea" id="RHEA-COMP:12419"/>
        <dbReference type="ChEBI" id="CHEBI:15378"/>
        <dbReference type="ChEBI" id="CHEBI:57856"/>
        <dbReference type="ChEBI" id="CHEBI:59789"/>
        <dbReference type="ChEBI" id="CHEBI:90615"/>
        <dbReference type="ChEBI" id="CHEBI:90616"/>
        <dbReference type="EC" id="2.1.1.72"/>
    </reaction>
</comment>
<dbReference type="InterPro" id="IPR029063">
    <property type="entry name" value="SAM-dependent_MTases_sf"/>
</dbReference>
<dbReference type="RefSeq" id="WP_377140062.1">
    <property type="nucleotide sequence ID" value="NZ_JBHTIA010000003.1"/>
</dbReference>
<dbReference type="EC" id="2.1.1.72" evidence="1"/>
<evidence type="ECO:0000313" key="7">
    <source>
        <dbReference type="EMBL" id="MFD0764515.1"/>
    </source>
</evidence>
<name>A0ABW2ZE81_9SPHI</name>
<evidence type="ECO:0000256" key="3">
    <source>
        <dbReference type="ARBA" id="ARBA00022679"/>
    </source>
</evidence>
<proteinExistence type="predicted"/>
<evidence type="ECO:0000259" key="6">
    <source>
        <dbReference type="Pfam" id="PF01555"/>
    </source>
</evidence>
<keyword evidence="3" id="KW-0808">Transferase</keyword>
<dbReference type="EMBL" id="JBHTIA010000003">
    <property type="protein sequence ID" value="MFD0764515.1"/>
    <property type="molecule type" value="Genomic_DNA"/>
</dbReference>
<organism evidence="7 8">
    <name type="scientific">Mucilaginibacter lutimaris</name>
    <dbReference type="NCBI Taxonomy" id="931629"/>
    <lineage>
        <taxon>Bacteria</taxon>
        <taxon>Pseudomonadati</taxon>
        <taxon>Bacteroidota</taxon>
        <taxon>Sphingobacteriia</taxon>
        <taxon>Sphingobacteriales</taxon>
        <taxon>Sphingobacteriaceae</taxon>
        <taxon>Mucilaginibacter</taxon>
    </lineage>
</organism>
<evidence type="ECO:0000256" key="2">
    <source>
        <dbReference type="ARBA" id="ARBA00022603"/>
    </source>
</evidence>
<protein>
    <recommendedName>
        <fullName evidence="1">site-specific DNA-methyltransferase (adenine-specific)</fullName>
        <ecNumber evidence="1">2.1.1.72</ecNumber>
    </recommendedName>
</protein>
<evidence type="ECO:0000313" key="8">
    <source>
        <dbReference type="Proteomes" id="UP001597073"/>
    </source>
</evidence>
<accession>A0ABW2ZE81</accession>
<keyword evidence="2" id="KW-0489">Methyltransferase</keyword>
<keyword evidence="8" id="KW-1185">Reference proteome</keyword>
<feature type="domain" description="DNA methylase N-4/N-6" evidence="6">
    <location>
        <begin position="29"/>
        <end position="245"/>
    </location>
</feature>
<gene>
    <name evidence="7" type="ORF">ACFQZI_06600</name>
</gene>
<evidence type="ECO:0000256" key="1">
    <source>
        <dbReference type="ARBA" id="ARBA00011900"/>
    </source>
</evidence>
<dbReference type="SUPFAM" id="SSF53335">
    <property type="entry name" value="S-adenosyl-L-methionine-dependent methyltransferases"/>
    <property type="match status" value="1"/>
</dbReference>
<sequence>MKDQLRMLTDRVTQGDCLDVMKMIPDSCIDMILCDLPYGMTPNEWDLIIDFPRLWTEYERIIKPNGVIALTAAGAFTGKLIMSNLPLFKYKIVWIKSKSSNFLSAKKQPMRKHEDICIFYKRQPIYQPQMLMGDPYVRGWRKGLPTGSFGDYQTSFVKSDGGRYPNDFVFYEEDHDDWFHCKTADHEGGPTFHPTQKPVELGRYLIRTYTTPGALILDNACGSGSFLIAAMRERRHFIGIEKNEGTYFKKKIPIDFIAVCNERIRQEHLMKKA</sequence>
<evidence type="ECO:0000256" key="4">
    <source>
        <dbReference type="ARBA" id="ARBA00022691"/>
    </source>
</evidence>
<comment type="caution">
    <text evidence="7">The sequence shown here is derived from an EMBL/GenBank/DDBJ whole genome shotgun (WGS) entry which is preliminary data.</text>
</comment>
<evidence type="ECO:0000256" key="5">
    <source>
        <dbReference type="ARBA" id="ARBA00047942"/>
    </source>
</evidence>
<reference evidence="8" key="1">
    <citation type="journal article" date="2019" name="Int. J. Syst. Evol. Microbiol.">
        <title>The Global Catalogue of Microorganisms (GCM) 10K type strain sequencing project: providing services to taxonomists for standard genome sequencing and annotation.</title>
        <authorList>
            <consortium name="The Broad Institute Genomics Platform"/>
            <consortium name="The Broad Institute Genome Sequencing Center for Infectious Disease"/>
            <person name="Wu L."/>
            <person name="Ma J."/>
        </authorList>
    </citation>
    <scope>NUCLEOTIDE SEQUENCE [LARGE SCALE GENOMIC DNA]</scope>
    <source>
        <strain evidence="8">CCUG 60742</strain>
    </source>
</reference>
<dbReference type="Pfam" id="PF01555">
    <property type="entry name" value="N6_N4_Mtase"/>
    <property type="match status" value="1"/>
</dbReference>
<dbReference type="Proteomes" id="UP001597073">
    <property type="component" value="Unassembled WGS sequence"/>
</dbReference>
<dbReference type="InterPro" id="IPR002941">
    <property type="entry name" value="DNA_methylase_N4/N6"/>
</dbReference>
<dbReference type="PRINTS" id="PR00506">
    <property type="entry name" value="D21N6MTFRASE"/>
</dbReference>
<dbReference type="Gene3D" id="3.40.50.150">
    <property type="entry name" value="Vaccinia Virus protein VP39"/>
    <property type="match status" value="1"/>
</dbReference>
<dbReference type="InterPro" id="IPR002295">
    <property type="entry name" value="N4/N6-MTase_EcoPI_Mod-like"/>
</dbReference>